<accession>A0ABP4IGQ0</accession>
<organism evidence="2 3">
    <name type="scientific">Kitasatospora putterlickiae</name>
    <dbReference type="NCBI Taxonomy" id="221725"/>
    <lineage>
        <taxon>Bacteria</taxon>
        <taxon>Bacillati</taxon>
        <taxon>Actinomycetota</taxon>
        <taxon>Actinomycetes</taxon>
        <taxon>Kitasatosporales</taxon>
        <taxon>Streptomycetaceae</taxon>
        <taxon>Kitasatospora</taxon>
    </lineage>
</organism>
<feature type="region of interest" description="Disordered" evidence="1">
    <location>
        <begin position="1"/>
        <end position="64"/>
    </location>
</feature>
<protein>
    <submittedName>
        <fullName evidence="2">Uncharacterized protein</fullName>
    </submittedName>
</protein>
<name>A0ABP4IGQ0_9ACTN</name>
<evidence type="ECO:0000313" key="2">
    <source>
        <dbReference type="EMBL" id="GAA1390385.1"/>
    </source>
</evidence>
<proteinExistence type="predicted"/>
<gene>
    <name evidence="2" type="ORF">GCM10009639_19100</name>
</gene>
<sequence length="64" mass="6641">MHTHAEVAAEPTRTPGDGAADTRRGTAGTMGNHLDINEERGGPLLPADQTSRHTGQNPTAPTTP</sequence>
<comment type="caution">
    <text evidence="2">The sequence shown here is derived from an EMBL/GenBank/DDBJ whole genome shotgun (WGS) entry which is preliminary data.</text>
</comment>
<evidence type="ECO:0000313" key="3">
    <source>
        <dbReference type="Proteomes" id="UP001499863"/>
    </source>
</evidence>
<dbReference type="EMBL" id="BAAAKJ010000096">
    <property type="protein sequence ID" value="GAA1390385.1"/>
    <property type="molecule type" value="Genomic_DNA"/>
</dbReference>
<reference evidence="3" key="1">
    <citation type="journal article" date="2019" name="Int. J. Syst. Evol. Microbiol.">
        <title>The Global Catalogue of Microorganisms (GCM) 10K type strain sequencing project: providing services to taxonomists for standard genome sequencing and annotation.</title>
        <authorList>
            <consortium name="The Broad Institute Genomics Platform"/>
            <consortium name="The Broad Institute Genome Sequencing Center for Infectious Disease"/>
            <person name="Wu L."/>
            <person name="Ma J."/>
        </authorList>
    </citation>
    <scope>NUCLEOTIDE SEQUENCE [LARGE SCALE GENOMIC DNA]</scope>
    <source>
        <strain evidence="3">JCM 12393</strain>
    </source>
</reference>
<evidence type="ECO:0000256" key="1">
    <source>
        <dbReference type="SAM" id="MobiDB-lite"/>
    </source>
</evidence>
<keyword evidence="3" id="KW-1185">Reference proteome</keyword>
<dbReference type="Proteomes" id="UP001499863">
    <property type="component" value="Unassembled WGS sequence"/>
</dbReference>
<feature type="compositionally biased region" description="Polar residues" evidence="1">
    <location>
        <begin position="48"/>
        <end position="64"/>
    </location>
</feature>